<keyword evidence="5 6" id="KW-0326">Glycosidase</keyword>
<feature type="domain" description="Alpha galactosidase A C-terminal" evidence="8">
    <location>
        <begin position="318"/>
        <end position="408"/>
    </location>
</feature>
<dbReference type="InterPro" id="IPR017853">
    <property type="entry name" value="GH"/>
</dbReference>
<evidence type="ECO:0000313" key="9">
    <source>
        <dbReference type="EMBL" id="KAK3577089.1"/>
    </source>
</evidence>
<name>A0AAE0RPA2_9BIVA</name>
<dbReference type="GO" id="GO:0016139">
    <property type="term" value="P:glycoside catabolic process"/>
    <property type="evidence" value="ECO:0007669"/>
    <property type="project" value="TreeGrafter"/>
</dbReference>
<keyword evidence="3 6" id="KW-1015">Disulfide bond</keyword>
<evidence type="ECO:0000313" key="10">
    <source>
        <dbReference type="Proteomes" id="UP001195483"/>
    </source>
</evidence>
<dbReference type="InterPro" id="IPR002241">
    <property type="entry name" value="Glyco_hydro_27"/>
</dbReference>
<evidence type="ECO:0000256" key="5">
    <source>
        <dbReference type="ARBA" id="ARBA00023295"/>
    </source>
</evidence>
<dbReference type="InterPro" id="IPR035373">
    <property type="entry name" value="Melibiase/NAGA_C"/>
</dbReference>
<dbReference type="InterPro" id="IPR013785">
    <property type="entry name" value="Aldolase_TIM"/>
</dbReference>
<keyword evidence="2 6" id="KW-0378">Hydrolase</keyword>
<organism evidence="9 10">
    <name type="scientific">Potamilus streckersoni</name>
    <dbReference type="NCBI Taxonomy" id="2493646"/>
    <lineage>
        <taxon>Eukaryota</taxon>
        <taxon>Metazoa</taxon>
        <taxon>Spiralia</taxon>
        <taxon>Lophotrochozoa</taxon>
        <taxon>Mollusca</taxon>
        <taxon>Bivalvia</taxon>
        <taxon>Autobranchia</taxon>
        <taxon>Heteroconchia</taxon>
        <taxon>Palaeoheterodonta</taxon>
        <taxon>Unionida</taxon>
        <taxon>Unionoidea</taxon>
        <taxon>Unionidae</taxon>
        <taxon>Ambleminae</taxon>
        <taxon>Lampsilini</taxon>
        <taxon>Potamilus</taxon>
    </lineage>
</organism>
<dbReference type="EC" id="3.2.1.-" evidence="6"/>
<dbReference type="Pfam" id="PF16499">
    <property type="entry name" value="Melibiase_2"/>
    <property type="match status" value="1"/>
</dbReference>
<dbReference type="Proteomes" id="UP001195483">
    <property type="component" value="Unassembled WGS sequence"/>
</dbReference>
<evidence type="ECO:0000256" key="1">
    <source>
        <dbReference type="ARBA" id="ARBA00009743"/>
    </source>
</evidence>
<keyword evidence="10" id="KW-1185">Reference proteome</keyword>
<evidence type="ECO:0000259" key="8">
    <source>
        <dbReference type="Pfam" id="PF17450"/>
    </source>
</evidence>
<dbReference type="InterPro" id="IPR013780">
    <property type="entry name" value="Glyco_hydro_b"/>
</dbReference>
<evidence type="ECO:0000256" key="4">
    <source>
        <dbReference type="ARBA" id="ARBA00023180"/>
    </source>
</evidence>
<dbReference type="Gene3D" id="2.60.40.1180">
    <property type="entry name" value="Golgi alpha-mannosidase II"/>
    <property type="match status" value="1"/>
</dbReference>
<keyword evidence="4" id="KW-0325">Glycoprotein</keyword>
<reference evidence="9" key="1">
    <citation type="journal article" date="2021" name="Genome Biol. Evol.">
        <title>A High-Quality Reference Genome for a Parasitic Bivalve with Doubly Uniparental Inheritance (Bivalvia: Unionida).</title>
        <authorList>
            <person name="Smith C.H."/>
        </authorList>
    </citation>
    <scope>NUCLEOTIDE SEQUENCE</scope>
    <source>
        <strain evidence="9">CHS0354</strain>
    </source>
</reference>
<protein>
    <recommendedName>
        <fullName evidence="6">Alpha-galactosidase</fullName>
        <ecNumber evidence="6">3.2.1.-</ecNumber>
    </recommendedName>
</protein>
<comment type="similarity">
    <text evidence="1 6">Belongs to the glycosyl hydrolase 27 family.</text>
</comment>
<dbReference type="PANTHER" id="PTHR11452">
    <property type="entry name" value="ALPHA-GALACTOSIDASE/ALPHA-N-ACETYLGALACTOSAMINIDASE"/>
    <property type="match status" value="1"/>
</dbReference>
<dbReference type="GO" id="GO:0009311">
    <property type="term" value="P:oligosaccharide metabolic process"/>
    <property type="evidence" value="ECO:0007669"/>
    <property type="project" value="TreeGrafter"/>
</dbReference>
<dbReference type="PANTHER" id="PTHR11452:SF83">
    <property type="entry name" value="ALPHA-GALACTOSIDASE"/>
    <property type="match status" value="1"/>
</dbReference>
<dbReference type="GO" id="GO:0005737">
    <property type="term" value="C:cytoplasm"/>
    <property type="evidence" value="ECO:0007669"/>
    <property type="project" value="TreeGrafter"/>
</dbReference>
<evidence type="ECO:0000256" key="6">
    <source>
        <dbReference type="RuleBase" id="RU361168"/>
    </source>
</evidence>
<dbReference type="GO" id="GO:0004557">
    <property type="term" value="F:alpha-galactosidase activity"/>
    <property type="evidence" value="ECO:0007669"/>
    <property type="project" value="TreeGrafter"/>
</dbReference>
<dbReference type="Gene3D" id="3.20.20.70">
    <property type="entry name" value="Aldolase class I"/>
    <property type="match status" value="1"/>
</dbReference>
<dbReference type="PRINTS" id="PR00740">
    <property type="entry name" value="GLHYDRLASE27"/>
</dbReference>
<keyword evidence="7" id="KW-0732">Signal</keyword>
<comment type="subunit">
    <text evidence="6">Homodimer.</text>
</comment>
<dbReference type="FunFam" id="3.20.20.70:FF:000197">
    <property type="entry name" value="Alpha-galactosidase"/>
    <property type="match status" value="1"/>
</dbReference>
<sequence length="419" mass="47226">MDFTGHFQAGISNLLCIPVIFMLLPLTTTLDNGLAKTPPMGWMHWERFRCNMNCTDDPDNCISEKLFMQMADHMVADGYRDAGYEYVAIDDCWMTKQRAPSGSLMADPDRFPSGIKALADYIHSKGLKLGIYADMGTLTCKQYPGSIFYLELDADTFASWGVDMLKLDCCYGYEHQKGYEAMSLFLNRTNRPIMFSCSWPACTGYNTDYDSVAKHCNTWRNYKDLRDDWGTVYDVIDYYGNDSVGFSYVAGPGNWNDPDQLIIGDFGLSYDQQRVQMGMWAMMASPLFMSVDLRNINPQSKALLLHKGLLAINQDYLGKMGRRVWKDRANNLEVWVRPLMGIYFWRGSFAFAFLNSNNYGGPLKIQKSLQELGANSTAGYGVTEVFEGKVIGKYMPSDVLTVEVNPTGIYLVTAVPLAG</sequence>
<dbReference type="AlphaFoldDB" id="A0AAE0RPA2"/>
<reference evidence="9" key="2">
    <citation type="journal article" date="2021" name="Genome Biol. Evol.">
        <title>Developing a high-quality reference genome for a parasitic bivalve with doubly uniparental inheritance (Bivalvia: Unionida).</title>
        <authorList>
            <person name="Smith C.H."/>
        </authorList>
    </citation>
    <scope>NUCLEOTIDE SEQUENCE</scope>
    <source>
        <strain evidence="9">CHS0354</strain>
        <tissue evidence="9">Mantle</tissue>
    </source>
</reference>
<feature type="signal peptide" evidence="7">
    <location>
        <begin position="1"/>
        <end position="29"/>
    </location>
</feature>
<dbReference type="EMBL" id="JAEAOA010002175">
    <property type="protein sequence ID" value="KAK3577089.1"/>
    <property type="molecule type" value="Genomic_DNA"/>
</dbReference>
<reference evidence="9" key="3">
    <citation type="submission" date="2023-05" db="EMBL/GenBank/DDBJ databases">
        <authorList>
            <person name="Smith C.H."/>
        </authorList>
    </citation>
    <scope>NUCLEOTIDE SEQUENCE</scope>
    <source>
        <strain evidence="9">CHS0354</strain>
        <tissue evidence="9">Mantle</tissue>
    </source>
</reference>
<accession>A0AAE0RPA2</accession>
<gene>
    <name evidence="9" type="ORF">CHS0354_037118</name>
</gene>
<feature type="chain" id="PRO_5041975750" description="Alpha-galactosidase" evidence="7">
    <location>
        <begin position="30"/>
        <end position="419"/>
    </location>
</feature>
<evidence type="ECO:0000256" key="2">
    <source>
        <dbReference type="ARBA" id="ARBA00022801"/>
    </source>
</evidence>
<dbReference type="SUPFAM" id="SSF51445">
    <property type="entry name" value="(Trans)glycosidases"/>
    <property type="match status" value="1"/>
</dbReference>
<evidence type="ECO:0000256" key="3">
    <source>
        <dbReference type="ARBA" id="ARBA00023157"/>
    </source>
</evidence>
<comment type="caution">
    <text evidence="9">The sequence shown here is derived from an EMBL/GenBank/DDBJ whole genome shotgun (WGS) entry which is preliminary data.</text>
</comment>
<dbReference type="CDD" id="cd14792">
    <property type="entry name" value="GH27"/>
    <property type="match status" value="1"/>
</dbReference>
<proteinExistence type="inferred from homology"/>
<dbReference type="SUPFAM" id="SSF51011">
    <property type="entry name" value="Glycosyl hydrolase domain"/>
    <property type="match status" value="1"/>
</dbReference>
<dbReference type="Pfam" id="PF17450">
    <property type="entry name" value="Melibiase_2_C"/>
    <property type="match status" value="1"/>
</dbReference>
<evidence type="ECO:0000256" key="7">
    <source>
        <dbReference type="SAM" id="SignalP"/>
    </source>
</evidence>